<dbReference type="AlphaFoldDB" id="A0A1I1TWX6"/>
<dbReference type="Proteomes" id="UP000199599">
    <property type="component" value="Unassembled WGS sequence"/>
</dbReference>
<proteinExistence type="predicted"/>
<name>A0A1I1TWX6_9LACO</name>
<sequence>LAAIDKIVLEKNINAPKKISRESFLREQIEKIPLEFETQKQDTEVSILIKKQNKLLKELLFALNVLAKFFIEGDEEGLKLLDSLSLVEAKEE</sequence>
<evidence type="ECO:0000313" key="1">
    <source>
        <dbReference type="EMBL" id="SFD63062.1"/>
    </source>
</evidence>
<organism evidence="1 2">
    <name type="scientific">Lactobacillus bombicola</name>
    <dbReference type="NCBI Taxonomy" id="1505723"/>
    <lineage>
        <taxon>Bacteria</taxon>
        <taxon>Bacillati</taxon>
        <taxon>Bacillota</taxon>
        <taxon>Bacilli</taxon>
        <taxon>Lactobacillales</taxon>
        <taxon>Lactobacillaceae</taxon>
        <taxon>Lactobacillus</taxon>
    </lineage>
</organism>
<evidence type="ECO:0000313" key="2">
    <source>
        <dbReference type="Proteomes" id="UP000199599"/>
    </source>
</evidence>
<dbReference type="EMBL" id="FOMN01000015">
    <property type="protein sequence ID" value="SFD63062.1"/>
    <property type="molecule type" value="Genomic_DNA"/>
</dbReference>
<gene>
    <name evidence="1" type="ORF">SAMN04487792_1659</name>
</gene>
<reference evidence="2" key="1">
    <citation type="submission" date="2016-10" db="EMBL/GenBank/DDBJ databases">
        <authorList>
            <person name="Varghese N."/>
            <person name="Submissions S."/>
        </authorList>
    </citation>
    <scope>NUCLEOTIDE SEQUENCE [LARGE SCALE GENOMIC DNA]</scope>
    <source>
        <strain evidence="2">R-53102</strain>
    </source>
</reference>
<dbReference type="STRING" id="1505723.SAMN04487792_1659"/>
<accession>A0A1I1TWX6</accession>
<protein>
    <submittedName>
        <fullName evidence="1">Uncharacterized protein</fullName>
    </submittedName>
</protein>
<dbReference type="RefSeq" id="WP_143453056.1">
    <property type="nucleotide sequence ID" value="NZ_FOMN01000015.1"/>
</dbReference>
<feature type="non-terminal residue" evidence="1">
    <location>
        <position position="1"/>
    </location>
</feature>